<dbReference type="InterPro" id="IPR002347">
    <property type="entry name" value="SDR_fam"/>
</dbReference>
<reference evidence="2" key="1">
    <citation type="submission" date="2023-01" db="EMBL/GenBank/DDBJ databases">
        <title>The genome sequence of Kordiimonadaceae bacterium 6D33.</title>
        <authorList>
            <person name="Liu Y."/>
        </authorList>
    </citation>
    <scope>NUCLEOTIDE SEQUENCE</scope>
    <source>
        <strain evidence="2">6D33</strain>
    </source>
</reference>
<dbReference type="PRINTS" id="PR00080">
    <property type="entry name" value="SDRFAMILY"/>
</dbReference>
<dbReference type="AlphaFoldDB" id="A0AAF0BKR1"/>
<gene>
    <name evidence="2" type="ORF">PH603_08875</name>
</gene>
<dbReference type="KEGG" id="gso:PH603_08875"/>
<dbReference type="InterPro" id="IPR020904">
    <property type="entry name" value="Sc_DH/Rdtase_CS"/>
</dbReference>
<protein>
    <submittedName>
        <fullName evidence="2">Glucose 1-dehydrogenase</fullName>
        <ecNumber evidence="2">1.1.1.47</ecNumber>
    </submittedName>
</protein>
<evidence type="ECO:0000256" key="1">
    <source>
        <dbReference type="ARBA" id="ARBA00006484"/>
    </source>
</evidence>
<dbReference type="CDD" id="cd05233">
    <property type="entry name" value="SDR_c"/>
    <property type="match status" value="1"/>
</dbReference>
<sequence>MDYTKLMDFTGKTVLVSGASRGIGEQIVRGFAANGAKVIVSSRDQDACEAVAASIRKAGGDAVAKAAHAGHMEAVNALFDWIDAEFGGLDVLVNCGGTNPFFGLIGDTPEAAFDKTIDVNLKGPFYMSSRAVKQMQKRGGGAIVNVASINGIRPGNLQGIYSMTKAAMINMTHAFAREYGKDGIRVNAICPGFIATKMTSVFQQNDELMDKITSAFPIPRVGQPEDMVAGVMYLASDAAGFTTGTTLVMDGGYTTGGGM</sequence>
<dbReference type="PANTHER" id="PTHR43943:SF2">
    <property type="entry name" value="DEHYDROGENASE_REDUCTASE 4"/>
    <property type="match status" value="1"/>
</dbReference>
<dbReference type="EC" id="1.1.1.47" evidence="2"/>
<dbReference type="RefSeq" id="WP_289501958.1">
    <property type="nucleotide sequence ID" value="NZ_CP116805.1"/>
</dbReference>
<name>A0AAF0BKR1_9PROT</name>
<comment type="similarity">
    <text evidence="1">Belongs to the short-chain dehydrogenases/reductases (SDR) family.</text>
</comment>
<dbReference type="Gene3D" id="3.40.50.720">
    <property type="entry name" value="NAD(P)-binding Rossmann-like Domain"/>
    <property type="match status" value="1"/>
</dbReference>
<dbReference type="PROSITE" id="PS00061">
    <property type="entry name" value="ADH_SHORT"/>
    <property type="match status" value="1"/>
</dbReference>
<accession>A0AAF0BKR1</accession>
<organism evidence="2 3">
    <name type="scientific">Gimibacter soli</name>
    <dbReference type="NCBI Taxonomy" id="3024400"/>
    <lineage>
        <taxon>Bacteria</taxon>
        <taxon>Pseudomonadati</taxon>
        <taxon>Pseudomonadota</taxon>
        <taxon>Alphaproteobacteria</taxon>
        <taxon>Kordiimonadales</taxon>
        <taxon>Temperatibacteraceae</taxon>
        <taxon>Gimibacter</taxon>
    </lineage>
</organism>
<keyword evidence="3" id="KW-1185">Reference proteome</keyword>
<dbReference type="PANTHER" id="PTHR43943">
    <property type="entry name" value="DEHYDROGENASE/REDUCTASE (SDR FAMILY) MEMBER 4"/>
    <property type="match status" value="1"/>
</dbReference>
<evidence type="ECO:0000313" key="3">
    <source>
        <dbReference type="Proteomes" id="UP001217500"/>
    </source>
</evidence>
<dbReference type="InterPro" id="IPR036291">
    <property type="entry name" value="NAD(P)-bd_dom_sf"/>
</dbReference>
<evidence type="ECO:0000313" key="2">
    <source>
        <dbReference type="EMBL" id="WCL52650.1"/>
    </source>
</evidence>
<dbReference type="GO" id="GO:0047936">
    <property type="term" value="F:glucose 1-dehydrogenase [NAD(P)+] activity"/>
    <property type="evidence" value="ECO:0007669"/>
    <property type="project" value="UniProtKB-EC"/>
</dbReference>
<dbReference type="NCBIfam" id="NF005559">
    <property type="entry name" value="PRK07231.1"/>
    <property type="match status" value="1"/>
</dbReference>
<dbReference type="Proteomes" id="UP001217500">
    <property type="component" value="Chromosome"/>
</dbReference>
<dbReference type="FunFam" id="3.40.50.720:FF:000084">
    <property type="entry name" value="Short-chain dehydrogenase reductase"/>
    <property type="match status" value="1"/>
</dbReference>
<dbReference type="EMBL" id="CP116805">
    <property type="protein sequence ID" value="WCL52650.1"/>
    <property type="molecule type" value="Genomic_DNA"/>
</dbReference>
<proteinExistence type="inferred from homology"/>
<dbReference type="PRINTS" id="PR00081">
    <property type="entry name" value="GDHRDH"/>
</dbReference>
<dbReference type="Pfam" id="PF13561">
    <property type="entry name" value="adh_short_C2"/>
    <property type="match status" value="1"/>
</dbReference>
<dbReference type="SUPFAM" id="SSF51735">
    <property type="entry name" value="NAD(P)-binding Rossmann-fold domains"/>
    <property type="match status" value="1"/>
</dbReference>
<keyword evidence="2" id="KW-0560">Oxidoreductase</keyword>